<dbReference type="Proteomes" id="UP000065807">
    <property type="component" value="Chromosome"/>
</dbReference>
<dbReference type="AlphaFoldDB" id="A0A0K2SJU7"/>
<evidence type="ECO:0000256" key="1">
    <source>
        <dbReference type="SAM" id="Phobius"/>
    </source>
</evidence>
<sequence>MLLRVAKELLLPFCTAFGVVLGGSLLGSLAIVLTRGSPLAAIADLSGKIRLWAIAVAIGGTFDTLTALESGLFGGQVFLLLRQGAVVAAALFGAHAGYWLLASLVNLRG</sequence>
<dbReference type="Pfam" id="PF14034">
    <property type="entry name" value="Spore_YtrH"/>
    <property type="match status" value="1"/>
</dbReference>
<keyword evidence="1" id="KW-0812">Transmembrane</keyword>
<keyword evidence="1" id="KW-0472">Membrane</keyword>
<dbReference type="InterPro" id="IPR025689">
    <property type="entry name" value="Spore_YtrH"/>
</dbReference>
<feature type="transmembrane region" description="Helical" evidence="1">
    <location>
        <begin position="80"/>
        <end position="101"/>
    </location>
</feature>
<reference evidence="3" key="2">
    <citation type="journal article" date="2016" name="Int. J. Syst. Evol. Microbiol.">
        <title>Complete genome sequence and cell structure of Limnochorda pilosa, a Gram-negative spore-former within the phylum Firmicutes.</title>
        <authorList>
            <person name="Watanabe M."/>
            <person name="Kojima H."/>
            <person name="Fukui M."/>
        </authorList>
    </citation>
    <scope>NUCLEOTIDE SEQUENCE [LARGE SCALE GENOMIC DNA]</scope>
    <source>
        <strain evidence="3">HC45</strain>
    </source>
</reference>
<evidence type="ECO:0008006" key="4">
    <source>
        <dbReference type="Google" id="ProtNLM"/>
    </source>
</evidence>
<evidence type="ECO:0000313" key="3">
    <source>
        <dbReference type="Proteomes" id="UP000065807"/>
    </source>
</evidence>
<dbReference type="EMBL" id="AP014924">
    <property type="protein sequence ID" value="BAS27282.1"/>
    <property type="molecule type" value="Genomic_DNA"/>
</dbReference>
<proteinExistence type="predicted"/>
<organism evidence="2 3">
    <name type="scientific">Limnochorda pilosa</name>
    <dbReference type="NCBI Taxonomy" id="1555112"/>
    <lineage>
        <taxon>Bacteria</taxon>
        <taxon>Bacillati</taxon>
        <taxon>Bacillota</taxon>
        <taxon>Limnochordia</taxon>
        <taxon>Limnochordales</taxon>
        <taxon>Limnochordaceae</taxon>
        <taxon>Limnochorda</taxon>
    </lineage>
</organism>
<feature type="transmembrane region" description="Helical" evidence="1">
    <location>
        <begin position="9"/>
        <end position="31"/>
    </location>
</feature>
<name>A0A0K2SJU7_LIMPI</name>
<keyword evidence="1" id="KW-1133">Transmembrane helix</keyword>
<dbReference type="STRING" id="1555112.LIP_1433"/>
<evidence type="ECO:0000313" key="2">
    <source>
        <dbReference type="EMBL" id="BAS27282.1"/>
    </source>
</evidence>
<dbReference type="KEGG" id="lpil:LIP_1433"/>
<accession>A0A0K2SJU7</accession>
<protein>
    <recommendedName>
        <fullName evidence="4">Sporulation protein</fullName>
    </recommendedName>
</protein>
<feature type="transmembrane region" description="Helical" evidence="1">
    <location>
        <begin position="51"/>
        <end position="68"/>
    </location>
</feature>
<keyword evidence="3" id="KW-1185">Reference proteome</keyword>
<reference evidence="3" key="1">
    <citation type="submission" date="2015-07" db="EMBL/GenBank/DDBJ databases">
        <title>Complete genome sequence and phylogenetic analysis of Limnochorda pilosa.</title>
        <authorList>
            <person name="Watanabe M."/>
            <person name="Kojima H."/>
            <person name="Fukui M."/>
        </authorList>
    </citation>
    <scope>NUCLEOTIDE SEQUENCE [LARGE SCALE GENOMIC DNA]</scope>
    <source>
        <strain evidence="3">HC45</strain>
    </source>
</reference>
<gene>
    <name evidence="2" type="ORF">LIP_1433</name>
</gene>